<gene>
    <name evidence="1" type="ORF">M5G11_13265</name>
</gene>
<dbReference type="Pfam" id="PF11275">
    <property type="entry name" value="DUF3077"/>
    <property type="match status" value="1"/>
</dbReference>
<keyword evidence="2" id="KW-1185">Reference proteome</keyword>
<dbReference type="InterPro" id="IPR021427">
    <property type="entry name" value="DUF3077"/>
</dbReference>
<dbReference type="Proteomes" id="UP001148203">
    <property type="component" value="Unassembled WGS sequence"/>
</dbReference>
<sequence length="78" mass="8385">MKKRVPDPPVLRVRPGLSTEEALIHASDHLLCALAISQQAIEKAQPDGMTLVRSAVHQIEVARALVEVSLATLPGPSR</sequence>
<organism evidence="1 2">
    <name type="scientific">Pseudomonas fontis</name>
    <dbReference type="NCBI Taxonomy" id="2942633"/>
    <lineage>
        <taxon>Bacteria</taxon>
        <taxon>Pseudomonadati</taxon>
        <taxon>Pseudomonadota</taxon>
        <taxon>Gammaproteobacteria</taxon>
        <taxon>Pseudomonadales</taxon>
        <taxon>Pseudomonadaceae</taxon>
        <taxon>Pseudomonas</taxon>
    </lineage>
</organism>
<name>A0ABT5NTL1_9PSED</name>
<proteinExistence type="predicted"/>
<evidence type="ECO:0000313" key="2">
    <source>
        <dbReference type="Proteomes" id="UP001148203"/>
    </source>
</evidence>
<accession>A0ABT5NTL1</accession>
<reference evidence="1 2" key="1">
    <citation type="submission" date="2022-05" db="EMBL/GenBank/DDBJ databases">
        <title>Novel Pseudomonas spp. Isolated from a Rainbow Trout Aquaculture Facility.</title>
        <authorList>
            <person name="Testerman T."/>
            <person name="Graf J."/>
        </authorList>
    </citation>
    <scope>NUCLEOTIDE SEQUENCE [LARGE SCALE GENOMIC DNA]</scope>
    <source>
        <strain evidence="1 2">ID681</strain>
    </source>
</reference>
<evidence type="ECO:0000313" key="1">
    <source>
        <dbReference type="EMBL" id="MDD0991509.1"/>
    </source>
</evidence>
<comment type="caution">
    <text evidence="1">The sequence shown here is derived from an EMBL/GenBank/DDBJ whole genome shotgun (WGS) entry which is preliminary data.</text>
</comment>
<dbReference type="EMBL" id="JAMDGY010000030">
    <property type="protein sequence ID" value="MDD0991509.1"/>
    <property type="molecule type" value="Genomic_DNA"/>
</dbReference>
<dbReference type="RefSeq" id="WP_273912490.1">
    <property type="nucleotide sequence ID" value="NZ_JAMDGX010000062.1"/>
</dbReference>
<protein>
    <submittedName>
        <fullName evidence="1">DUF3077 domain-containing protein</fullName>
    </submittedName>
</protein>